<accession>A0ABR4WE15</accession>
<name>A0ABR4WE15_9GAMM</name>
<dbReference type="PANTHER" id="PTHR46438:SF2">
    <property type="entry name" value="ALPHA_BETA-HYDROLASES SUPERFAMILY PROTEIN"/>
    <property type="match status" value="1"/>
</dbReference>
<evidence type="ECO:0000313" key="2">
    <source>
        <dbReference type="EMBL" id="KGD61729.1"/>
    </source>
</evidence>
<reference evidence="2 3" key="1">
    <citation type="submission" date="2012-09" db="EMBL/GenBank/DDBJ databases">
        <title>Genome Sequence of alkane-degrading Bacterium Alcanivorax jadensis T9.</title>
        <authorList>
            <person name="Lai Q."/>
            <person name="Shao Z."/>
        </authorList>
    </citation>
    <scope>NUCLEOTIDE SEQUENCE [LARGE SCALE GENOMIC DNA]</scope>
    <source>
        <strain evidence="2 3">T9</strain>
    </source>
</reference>
<organism evidence="2 3">
    <name type="scientific">Alcanivorax jadensis T9</name>
    <dbReference type="NCBI Taxonomy" id="1177181"/>
    <lineage>
        <taxon>Bacteria</taxon>
        <taxon>Pseudomonadati</taxon>
        <taxon>Pseudomonadota</taxon>
        <taxon>Gammaproteobacteria</taxon>
        <taxon>Oceanospirillales</taxon>
        <taxon>Alcanivoracaceae</taxon>
        <taxon>Alcanivorax</taxon>
    </lineage>
</organism>
<dbReference type="InterPro" id="IPR000073">
    <property type="entry name" value="AB_hydrolase_1"/>
</dbReference>
<dbReference type="Pfam" id="PF12697">
    <property type="entry name" value="Abhydrolase_6"/>
    <property type="match status" value="1"/>
</dbReference>
<evidence type="ECO:0000313" key="3">
    <source>
        <dbReference type="Proteomes" id="UP000029443"/>
    </source>
</evidence>
<keyword evidence="3" id="KW-1185">Reference proteome</keyword>
<comment type="caution">
    <text evidence="2">The sequence shown here is derived from an EMBL/GenBank/DDBJ whole genome shotgun (WGS) entry which is preliminary data.</text>
</comment>
<dbReference type="PANTHER" id="PTHR46438">
    <property type="entry name" value="ALPHA/BETA-HYDROLASES SUPERFAMILY PROTEIN"/>
    <property type="match status" value="1"/>
</dbReference>
<protein>
    <recommendedName>
        <fullName evidence="1">AB hydrolase-1 domain-containing protein</fullName>
    </recommendedName>
</protein>
<sequence>MEGYQSQAAWKEIQTFLPEKFHLTTTFQPEEKWWDWRGHKVHIDHFSNQSASALVILLHGVGTNGRQLSMIAGGPLFRHGFDVMALDLPGYGMTQVNPDETLTYDAWVELVSDFISAQREMHERPIFLYGLSAGGMLAYHAAALNGQVEGIIGMTFLDQRNSMVRRKTARNTFISVAGSPLLWLADNPLTGGVKMPLKWVSKMNKLVNNDEALDVFLDDKTSAGNWVSTRFLHSYLTYQPAIEPEDFRICPILLTQPAEDHWTPITLSEPFLEKLPENGWSSVMLENAGHYPLEMPGLQQLEDSMVAFINHQLATGSNR</sequence>
<dbReference type="Proteomes" id="UP000029443">
    <property type="component" value="Unassembled WGS sequence"/>
</dbReference>
<gene>
    <name evidence="2" type="ORF">T9A_00938</name>
</gene>
<dbReference type="Gene3D" id="3.40.50.1820">
    <property type="entry name" value="alpha/beta hydrolase"/>
    <property type="match status" value="1"/>
</dbReference>
<proteinExistence type="predicted"/>
<evidence type="ECO:0000259" key="1">
    <source>
        <dbReference type="Pfam" id="PF12697"/>
    </source>
</evidence>
<dbReference type="InterPro" id="IPR029058">
    <property type="entry name" value="AB_hydrolase_fold"/>
</dbReference>
<feature type="domain" description="AB hydrolase-1" evidence="1">
    <location>
        <begin position="55"/>
        <end position="296"/>
    </location>
</feature>
<dbReference type="SUPFAM" id="SSF53474">
    <property type="entry name" value="alpha/beta-Hydrolases"/>
    <property type="match status" value="1"/>
</dbReference>
<dbReference type="EMBL" id="ARXU01000003">
    <property type="protein sequence ID" value="KGD61729.1"/>
    <property type="molecule type" value="Genomic_DNA"/>
</dbReference>